<dbReference type="Pfam" id="PF00176">
    <property type="entry name" value="SNF2-rel_dom"/>
    <property type="match status" value="1"/>
</dbReference>
<dbReference type="CDD" id="cd18793">
    <property type="entry name" value="SF2_C_SNF"/>
    <property type="match status" value="1"/>
</dbReference>
<dbReference type="SUPFAM" id="SSF52540">
    <property type="entry name" value="P-loop containing nucleoside triphosphate hydrolases"/>
    <property type="match status" value="2"/>
</dbReference>
<dbReference type="GO" id="GO:0140097">
    <property type="term" value="F:catalytic activity, acting on DNA"/>
    <property type="evidence" value="ECO:0007669"/>
    <property type="project" value="UniProtKB-ARBA"/>
</dbReference>
<dbReference type="SMART" id="SM00490">
    <property type="entry name" value="HELICc"/>
    <property type="match status" value="1"/>
</dbReference>
<organism evidence="4 5">
    <name type="scientific">Methanospirillum hungatei JF-1 (strain ATCC 27890 / DSM 864 / NBRC 100397 / JF-1)</name>
    <dbReference type="NCBI Taxonomy" id="323259"/>
    <lineage>
        <taxon>Archaea</taxon>
        <taxon>Methanobacteriati</taxon>
        <taxon>Methanobacteriota</taxon>
        <taxon>Stenosarchaea group</taxon>
        <taxon>Methanomicrobia</taxon>
        <taxon>Methanomicrobiales</taxon>
        <taxon>Methanospirillaceae</taxon>
        <taxon>Methanospirillum</taxon>
    </lineage>
</organism>
<keyword evidence="5" id="KW-1185">Reference proteome</keyword>
<dbReference type="Pfam" id="PF12419">
    <property type="entry name" value="DUF3670"/>
    <property type="match status" value="1"/>
</dbReference>
<dbReference type="FunFam" id="3.40.50.300:FF:000533">
    <property type="entry name" value="Helicase, Snf2 family"/>
    <property type="match status" value="1"/>
</dbReference>
<feature type="domain" description="Helicase C-terminal" evidence="3">
    <location>
        <begin position="872"/>
        <end position="1028"/>
    </location>
</feature>
<dbReference type="PROSITE" id="PS51192">
    <property type="entry name" value="HELICASE_ATP_BIND_1"/>
    <property type="match status" value="1"/>
</dbReference>
<evidence type="ECO:0000313" key="4">
    <source>
        <dbReference type="EMBL" id="ABD41401.1"/>
    </source>
</evidence>
<dbReference type="InterPro" id="IPR000330">
    <property type="entry name" value="SNF2_N"/>
</dbReference>
<dbReference type="GO" id="GO:0120545">
    <property type="term" value="F:nucleic acid conformation isomerase activity"/>
    <property type="evidence" value="ECO:0007669"/>
    <property type="project" value="UniProtKB-ARBA"/>
</dbReference>
<dbReference type="PANTHER" id="PTHR10799">
    <property type="entry name" value="SNF2/RAD54 HELICASE FAMILY"/>
    <property type="match status" value="1"/>
</dbReference>
<dbReference type="GeneID" id="3925179"/>
<dbReference type="PROSITE" id="PS51194">
    <property type="entry name" value="HELICASE_CTER"/>
    <property type="match status" value="1"/>
</dbReference>
<dbReference type="SMART" id="SM00487">
    <property type="entry name" value="DEXDc"/>
    <property type="match status" value="1"/>
</dbReference>
<gene>
    <name evidence="4" type="ordered locus">Mhun_1673</name>
</gene>
<sequence length="1048" mass="118995">MTAKRPAPIHDKEEETIPDTSLPVFHALIYPAVEGVAICAEYITDKPAPVRKKGYAKDKPGEYPYSLDHTALKTLIENCFGAYDDLKATRWIIYLPAEETVPPSSQFSSKKKPSPKEKKLPLVPMYIPVLLCPYETFFQIWKAAQNTDKNYIAGDSFQYISILMESTVRLIQNGRFKPSLERTFAGYHAVWVPALSPQDMEWVSDFSSRMPTVCKYAIPRVAKDPYIYKPETRLEKFIVEMMRVIIRTALGGYTLKEETDPFYEPSENEMQFMTDLLGVTDPIRNKGFERTFLRAMQDWLTFSSSGRFAPFEFCMIIKDPPEGQTEPWDFTLAVRSEAEPSLLIPAEIIWELPDHQSGLFPQAAYLKHILLAGIGLLTSSSSALWRPLSGSKPTGGSMTLKEAATFLGSDLARARRKGVTVLLPDWWTDTTYTPRVEIHARRRDPTHTQTRIGLQELLSFDYRIAIGDESFSPDEFWEKVKEKAPFIWLGNRWISFHPDAIQHALDSFSRHQSKGGDTIGDLLRLSLKKMEDSAVPVSIHAKDDWVADLLDFFRTETNQAVPVPKKFKGILRPYQEEGFSFLCQCTRRGFGACLADDMGLGKTPQTLAWLVYLKEKEKPTTPSLLICPMSVVGNWEREIQRFAPSLRSWVHHGTDRCKGDDFVRHVGSYDLVLTTYHLAARDVDHLKTVPWSAIILDEAQNIKNLHANQTVAVKSLTGERRVALTGTPVENRLLELWSIMDFLNPGYLGSQSAFTNRYSRPIEQEKNTELIQELRSLIRPFLLRRMKTDKHVIDDLPEKMENRVYCTLTPEQATLYQAVVLDMAKNLDKVEGIARKGAILAAITRLKQICNHPGRVGRDKTIKAERSGKVSRLLEMIEEITSEGDSALIFSQYATFAEELAGMIEKQGDTPVLLLTGSTPRKKREQMIEEFQASTTPIIFVISLKAGGTGLNLTKATHVFHVDRWWNPAVEDQATDRTYRIGQKRNVQVHLMITAGTLEERIDLINQEKRTLAKEVLAQSDEYLTNLSTKELLEIVSLRDSLFRGEDA</sequence>
<dbReference type="Gene3D" id="3.40.50.10810">
    <property type="entry name" value="Tandem AAA-ATPase domain"/>
    <property type="match status" value="1"/>
</dbReference>
<keyword evidence="1" id="KW-0378">Hydrolase</keyword>
<evidence type="ECO:0000256" key="1">
    <source>
        <dbReference type="ARBA" id="ARBA00022801"/>
    </source>
</evidence>
<dbReference type="InterPro" id="IPR027417">
    <property type="entry name" value="P-loop_NTPase"/>
</dbReference>
<feature type="domain" description="Helicase ATP-binding" evidence="2">
    <location>
        <begin position="583"/>
        <end position="746"/>
    </location>
</feature>
<dbReference type="eggNOG" id="arCOG00883">
    <property type="taxonomic scope" value="Archaea"/>
</dbReference>
<proteinExistence type="predicted"/>
<dbReference type="CDD" id="cd18012">
    <property type="entry name" value="DEXQc_arch_SWI2_SNF2"/>
    <property type="match status" value="1"/>
</dbReference>
<dbReference type="Pfam" id="PF00271">
    <property type="entry name" value="Helicase_C"/>
    <property type="match status" value="1"/>
</dbReference>
<dbReference type="AlphaFoldDB" id="Q2FM80"/>
<dbReference type="InterPro" id="IPR049730">
    <property type="entry name" value="SNF2/RAD54-like_C"/>
</dbReference>
<protein>
    <submittedName>
        <fullName evidence="4">SNF2-related protein</fullName>
    </submittedName>
</protein>
<dbReference type="GO" id="GO:0016787">
    <property type="term" value="F:hydrolase activity"/>
    <property type="evidence" value="ECO:0007669"/>
    <property type="project" value="UniProtKB-KW"/>
</dbReference>
<accession>Q2FM80</accession>
<dbReference type="InterPro" id="IPR022138">
    <property type="entry name" value="DUF3670"/>
</dbReference>
<dbReference type="STRING" id="323259.Mhun_1673"/>
<dbReference type="EnsemblBacteria" id="ABD41401">
    <property type="protein sequence ID" value="ABD41401"/>
    <property type="gene ID" value="Mhun_1673"/>
</dbReference>
<name>Q2FM80_METHJ</name>
<dbReference type="Gene3D" id="3.40.50.300">
    <property type="entry name" value="P-loop containing nucleotide triphosphate hydrolases"/>
    <property type="match status" value="1"/>
</dbReference>
<evidence type="ECO:0000259" key="2">
    <source>
        <dbReference type="PROSITE" id="PS51192"/>
    </source>
</evidence>
<dbReference type="InterPro" id="IPR038718">
    <property type="entry name" value="SNF2-like_sf"/>
</dbReference>
<dbReference type="EMBL" id="CP000254">
    <property type="protein sequence ID" value="ABD41401.1"/>
    <property type="molecule type" value="Genomic_DNA"/>
</dbReference>
<dbReference type="InterPro" id="IPR001650">
    <property type="entry name" value="Helicase_C-like"/>
</dbReference>
<evidence type="ECO:0000313" key="5">
    <source>
        <dbReference type="Proteomes" id="UP000001941"/>
    </source>
</evidence>
<dbReference type="InterPro" id="IPR014001">
    <property type="entry name" value="Helicase_ATP-bd"/>
</dbReference>
<reference evidence="5" key="1">
    <citation type="journal article" date="2016" name="Stand. Genomic Sci.">
        <title>Complete genome sequence of Methanospirillum hungatei type strain JF1.</title>
        <authorList>
            <person name="Gunsalus R.P."/>
            <person name="Cook L.E."/>
            <person name="Crable B."/>
            <person name="Rohlin L."/>
            <person name="McDonald E."/>
            <person name="Mouttaki H."/>
            <person name="Sieber J.R."/>
            <person name="Poweleit N."/>
            <person name="Zhou H."/>
            <person name="Lapidus A.L."/>
            <person name="Daligault H.E."/>
            <person name="Land M."/>
            <person name="Gilna P."/>
            <person name="Ivanova N."/>
            <person name="Kyrpides N."/>
            <person name="Culley D.E."/>
            <person name="McInerney M.J."/>
        </authorList>
    </citation>
    <scope>NUCLEOTIDE SEQUENCE [LARGE SCALE GENOMIC DNA]</scope>
    <source>
        <strain evidence="5">ATCC 27890 / DSM 864 / NBRC 100397 / JF-1</strain>
    </source>
</reference>
<dbReference type="HOGENOM" id="CLU_000315_21_8_2"/>
<dbReference type="GO" id="GO:0005524">
    <property type="term" value="F:ATP binding"/>
    <property type="evidence" value="ECO:0007669"/>
    <property type="project" value="InterPro"/>
</dbReference>
<dbReference type="InParanoid" id="Q2FM80"/>
<dbReference type="Proteomes" id="UP000001941">
    <property type="component" value="Chromosome"/>
</dbReference>
<evidence type="ECO:0000259" key="3">
    <source>
        <dbReference type="PROSITE" id="PS51194"/>
    </source>
</evidence>
<dbReference type="KEGG" id="mhu:Mhun_1673"/>
<dbReference type="RefSeq" id="WP_011448666.1">
    <property type="nucleotide sequence ID" value="NC_007796.1"/>
</dbReference>